<dbReference type="GO" id="GO:0008614">
    <property type="term" value="P:pyridoxine metabolic process"/>
    <property type="evidence" value="ECO:0007669"/>
    <property type="project" value="TreeGrafter"/>
</dbReference>
<dbReference type="EC" id="3.5.1.2" evidence="2"/>
<dbReference type="GO" id="GO:0042823">
    <property type="term" value="P:pyridoxal phosphate biosynthetic process"/>
    <property type="evidence" value="ECO:0007669"/>
    <property type="project" value="InterPro"/>
</dbReference>
<sequence length="244" mass="27438">MKDVRIGILCFQGAFKEHRYSFEKATQLVDKDIELKVEEVRKPSHLNGLDGLVIPGGESTTMSIFLKIGLKIRLGLAIGVLMTIERVEEGIERSHGCRDHVRAEDFMESLRDWMSKKKAMWGTCAGLILLSNNVLDWKNNSQSLIGGLHVTTVRNSYGRQKDSFEAKLTLDEELGGEFPGIFIRAPSIKSIDSEDVRVLATLDRHPVSVCQNQLLATSFHPELTDDYRFHAFFINMCLNTPSIG</sequence>
<dbReference type="GO" id="GO:0005829">
    <property type="term" value="C:cytosol"/>
    <property type="evidence" value="ECO:0007669"/>
    <property type="project" value="TreeGrafter"/>
</dbReference>
<feature type="active site" description="Nucleophile" evidence="7">
    <location>
        <position position="124"/>
    </location>
</feature>
<proteinExistence type="inferred from homology"/>
<dbReference type="PANTHER" id="PTHR31559:SF0">
    <property type="entry name" value="PYRIDOXAL 5'-PHOSPHATE SYNTHASE SUBUNIT SNO1-RELATED"/>
    <property type="match status" value="1"/>
</dbReference>
<dbReference type="AlphaFoldDB" id="A0A7I8W9M8"/>
<evidence type="ECO:0000256" key="6">
    <source>
        <dbReference type="ARBA" id="ARBA00049534"/>
    </source>
</evidence>
<evidence type="ECO:0000256" key="8">
    <source>
        <dbReference type="PIRSR" id="PIRSR005639-2"/>
    </source>
</evidence>
<evidence type="ECO:0000313" key="10">
    <source>
        <dbReference type="Proteomes" id="UP000549394"/>
    </source>
</evidence>
<feature type="binding site" evidence="8">
    <location>
        <begin position="57"/>
        <end position="59"/>
    </location>
    <ligand>
        <name>L-glutamine</name>
        <dbReference type="ChEBI" id="CHEBI:58359"/>
    </ligand>
</feature>
<evidence type="ECO:0000256" key="3">
    <source>
        <dbReference type="ARBA" id="ARBA00022801"/>
    </source>
</evidence>
<feature type="binding site" evidence="8">
    <location>
        <begin position="183"/>
        <end position="184"/>
    </location>
    <ligand>
        <name>L-glutamine</name>
        <dbReference type="ChEBI" id="CHEBI:58359"/>
    </ligand>
</feature>
<dbReference type="GO" id="GO:0016829">
    <property type="term" value="F:lyase activity"/>
    <property type="evidence" value="ECO:0007669"/>
    <property type="project" value="UniProtKB-KW"/>
</dbReference>
<dbReference type="PROSITE" id="PS01236">
    <property type="entry name" value="PDXT_SNO_1"/>
    <property type="match status" value="1"/>
</dbReference>
<evidence type="ECO:0000256" key="1">
    <source>
        <dbReference type="ARBA" id="ARBA00008345"/>
    </source>
</evidence>
<reference evidence="9 10" key="1">
    <citation type="submission" date="2020-08" db="EMBL/GenBank/DDBJ databases">
        <authorList>
            <person name="Hejnol A."/>
        </authorList>
    </citation>
    <scope>NUCLEOTIDE SEQUENCE [LARGE SCALE GENOMIC DNA]</scope>
</reference>
<dbReference type="Proteomes" id="UP000549394">
    <property type="component" value="Unassembled WGS sequence"/>
</dbReference>
<dbReference type="PROSITE" id="PS51130">
    <property type="entry name" value="PDXT_SNO_2"/>
    <property type="match status" value="1"/>
</dbReference>
<dbReference type="Gene3D" id="3.40.50.880">
    <property type="match status" value="1"/>
</dbReference>
<protein>
    <recommendedName>
        <fullName evidence="2">glutaminase</fullName>
        <ecNumber evidence="2">3.5.1.2</ecNumber>
    </recommendedName>
</protein>
<comment type="caution">
    <text evidence="9">The sequence shown here is derived from an EMBL/GenBank/DDBJ whole genome shotgun (WGS) entry which is preliminary data.</text>
</comment>
<keyword evidence="5" id="KW-0456">Lyase</keyword>
<keyword evidence="10" id="KW-1185">Reference proteome</keyword>
<dbReference type="GO" id="GO:0004359">
    <property type="term" value="F:glutaminase activity"/>
    <property type="evidence" value="ECO:0007669"/>
    <property type="project" value="UniProtKB-EC"/>
</dbReference>
<organism evidence="9 10">
    <name type="scientific">Dimorphilus gyrociliatus</name>
    <dbReference type="NCBI Taxonomy" id="2664684"/>
    <lineage>
        <taxon>Eukaryota</taxon>
        <taxon>Metazoa</taxon>
        <taxon>Spiralia</taxon>
        <taxon>Lophotrochozoa</taxon>
        <taxon>Annelida</taxon>
        <taxon>Polychaeta</taxon>
        <taxon>Polychaeta incertae sedis</taxon>
        <taxon>Dinophilidae</taxon>
        <taxon>Dimorphilus</taxon>
    </lineage>
</organism>
<dbReference type="InterPro" id="IPR002161">
    <property type="entry name" value="PdxT/SNO"/>
</dbReference>
<keyword evidence="4" id="KW-0315">Glutamine amidotransferase</keyword>
<comment type="catalytic activity">
    <reaction evidence="6">
        <text>L-glutamine + H2O = L-glutamate + NH4(+)</text>
        <dbReference type="Rhea" id="RHEA:15889"/>
        <dbReference type="ChEBI" id="CHEBI:15377"/>
        <dbReference type="ChEBI" id="CHEBI:28938"/>
        <dbReference type="ChEBI" id="CHEBI:29985"/>
        <dbReference type="ChEBI" id="CHEBI:58359"/>
        <dbReference type="EC" id="3.5.1.2"/>
    </reaction>
</comment>
<gene>
    <name evidence="9" type="ORF">DGYR_LOCUS12321</name>
</gene>
<dbReference type="Pfam" id="PF01174">
    <property type="entry name" value="SNO"/>
    <property type="match status" value="2"/>
</dbReference>
<feature type="binding site" evidence="8">
    <location>
        <position position="154"/>
    </location>
    <ligand>
        <name>L-glutamine</name>
        <dbReference type="ChEBI" id="CHEBI:58359"/>
    </ligand>
</feature>
<keyword evidence="3" id="KW-0378">Hydrolase</keyword>
<evidence type="ECO:0000313" key="9">
    <source>
        <dbReference type="EMBL" id="CAD5124838.1"/>
    </source>
</evidence>
<comment type="similarity">
    <text evidence="1">Belongs to the glutaminase PdxT/SNO family.</text>
</comment>
<dbReference type="OrthoDB" id="2039at2759"/>
<dbReference type="InterPro" id="IPR021196">
    <property type="entry name" value="PdxT/SNO_CS"/>
</dbReference>
<dbReference type="PANTHER" id="PTHR31559">
    <property type="entry name" value="PYRIDOXAL 5'-PHOSPHATE SYNTHASE SUBUNIT SNO"/>
    <property type="match status" value="1"/>
</dbReference>
<evidence type="ECO:0000256" key="4">
    <source>
        <dbReference type="ARBA" id="ARBA00022962"/>
    </source>
</evidence>
<name>A0A7I8W9M8_9ANNE</name>
<evidence type="ECO:0000256" key="5">
    <source>
        <dbReference type="ARBA" id="ARBA00023239"/>
    </source>
</evidence>
<dbReference type="SUPFAM" id="SSF52317">
    <property type="entry name" value="Class I glutamine amidotransferase-like"/>
    <property type="match status" value="1"/>
</dbReference>
<dbReference type="GO" id="GO:1903600">
    <property type="term" value="C:glutaminase complex"/>
    <property type="evidence" value="ECO:0007669"/>
    <property type="project" value="TreeGrafter"/>
</dbReference>
<accession>A0A7I8W9M8</accession>
<dbReference type="InterPro" id="IPR029062">
    <property type="entry name" value="Class_I_gatase-like"/>
</dbReference>
<evidence type="ECO:0000256" key="2">
    <source>
        <dbReference type="ARBA" id="ARBA00012918"/>
    </source>
</evidence>
<feature type="active site" description="Charge relay system" evidence="7">
    <location>
        <position position="222"/>
    </location>
</feature>
<dbReference type="EMBL" id="CAJFCJ010000023">
    <property type="protein sequence ID" value="CAD5124838.1"/>
    <property type="molecule type" value="Genomic_DNA"/>
</dbReference>
<dbReference type="PIRSF" id="PIRSF005639">
    <property type="entry name" value="Glut_amidoT_SNO"/>
    <property type="match status" value="1"/>
</dbReference>
<dbReference type="NCBIfam" id="TIGR03800">
    <property type="entry name" value="PLP_synth_Pdx2"/>
    <property type="match status" value="1"/>
</dbReference>
<feature type="active site" description="Charge relay system" evidence="7">
    <location>
        <position position="220"/>
    </location>
</feature>
<evidence type="ECO:0000256" key="7">
    <source>
        <dbReference type="PIRSR" id="PIRSR005639-1"/>
    </source>
</evidence>